<protein>
    <submittedName>
        <fullName evidence="1">Uncharacterized protein</fullName>
    </submittedName>
</protein>
<evidence type="ECO:0000313" key="2">
    <source>
        <dbReference type="Proteomes" id="UP000031036"/>
    </source>
</evidence>
<evidence type="ECO:0000313" key="1">
    <source>
        <dbReference type="EMBL" id="KHN84744.1"/>
    </source>
</evidence>
<accession>A0A0B2VTS3</accession>
<organism evidence="1 2">
    <name type="scientific">Toxocara canis</name>
    <name type="common">Canine roundworm</name>
    <dbReference type="NCBI Taxonomy" id="6265"/>
    <lineage>
        <taxon>Eukaryota</taxon>
        <taxon>Metazoa</taxon>
        <taxon>Ecdysozoa</taxon>
        <taxon>Nematoda</taxon>
        <taxon>Chromadorea</taxon>
        <taxon>Rhabditida</taxon>
        <taxon>Spirurina</taxon>
        <taxon>Ascaridomorpha</taxon>
        <taxon>Ascaridoidea</taxon>
        <taxon>Toxocaridae</taxon>
        <taxon>Toxocara</taxon>
    </lineage>
</organism>
<reference evidence="1 2" key="1">
    <citation type="submission" date="2014-11" db="EMBL/GenBank/DDBJ databases">
        <title>Genetic blueprint of the zoonotic pathogen Toxocara canis.</title>
        <authorList>
            <person name="Zhu X.-Q."/>
            <person name="Korhonen P.K."/>
            <person name="Cai H."/>
            <person name="Young N.D."/>
            <person name="Nejsum P."/>
            <person name="von Samson-Himmelstjerna G."/>
            <person name="Boag P.R."/>
            <person name="Tan P."/>
            <person name="Li Q."/>
            <person name="Min J."/>
            <person name="Yang Y."/>
            <person name="Wang X."/>
            <person name="Fang X."/>
            <person name="Hall R.S."/>
            <person name="Hofmann A."/>
            <person name="Sternberg P.W."/>
            <person name="Jex A.R."/>
            <person name="Gasser R.B."/>
        </authorList>
    </citation>
    <scope>NUCLEOTIDE SEQUENCE [LARGE SCALE GENOMIC DNA]</scope>
    <source>
        <strain evidence="1">PN_DK_2014</strain>
    </source>
</reference>
<dbReference type="AlphaFoldDB" id="A0A0B2VTS3"/>
<name>A0A0B2VTS3_TOXCA</name>
<gene>
    <name evidence="1" type="ORF">Tcan_18312</name>
</gene>
<keyword evidence="2" id="KW-1185">Reference proteome</keyword>
<dbReference type="EMBL" id="JPKZ01000904">
    <property type="protein sequence ID" value="KHN84744.1"/>
    <property type="molecule type" value="Genomic_DNA"/>
</dbReference>
<comment type="caution">
    <text evidence="1">The sequence shown here is derived from an EMBL/GenBank/DDBJ whole genome shotgun (WGS) entry which is preliminary data.</text>
</comment>
<sequence>MDMVKNGQLFYGQEWSSGQVALDGQEWSRCASWSRMVKWSSGFRRSRMVTVCLVVKNGHGVPGGQEWSSGQVVLDGQEWSRCAWWSRMVKWSIGFRWSRMVTVCLVVKNGQVVKWF</sequence>
<dbReference type="Proteomes" id="UP000031036">
    <property type="component" value="Unassembled WGS sequence"/>
</dbReference>
<proteinExistence type="predicted"/>